<evidence type="ECO:0000259" key="3">
    <source>
        <dbReference type="Pfam" id="PF25876"/>
    </source>
</evidence>
<protein>
    <submittedName>
        <fullName evidence="6">HlyD family secretion protein</fullName>
    </submittedName>
</protein>
<evidence type="ECO:0000256" key="2">
    <source>
        <dbReference type="SAM" id="MobiDB-lite"/>
    </source>
</evidence>
<dbReference type="EMBL" id="FOVE01000007">
    <property type="protein sequence ID" value="SFN34148.1"/>
    <property type="molecule type" value="Genomic_DNA"/>
</dbReference>
<feature type="region of interest" description="Disordered" evidence="2">
    <location>
        <begin position="385"/>
        <end position="406"/>
    </location>
</feature>
<dbReference type="GO" id="GO:1990281">
    <property type="term" value="C:efflux pump complex"/>
    <property type="evidence" value="ECO:0007669"/>
    <property type="project" value="TreeGrafter"/>
</dbReference>
<dbReference type="GO" id="GO:0015562">
    <property type="term" value="F:efflux transmembrane transporter activity"/>
    <property type="evidence" value="ECO:0007669"/>
    <property type="project" value="TreeGrafter"/>
</dbReference>
<dbReference type="Pfam" id="PF25917">
    <property type="entry name" value="BSH_RND"/>
    <property type="match status" value="1"/>
</dbReference>
<dbReference type="AlphaFoldDB" id="A0A1I4Y7U3"/>
<organism evidence="6 7">
    <name type="scientific">Formivibrio citricus</name>
    <dbReference type="NCBI Taxonomy" id="83765"/>
    <lineage>
        <taxon>Bacteria</taxon>
        <taxon>Pseudomonadati</taxon>
        <taxon>Pseudomonadota</taxon>
        <taxon>Betaproteobacteria</taxon>
        <taxon>Neisseriales</taxon>
        <taxon>Chitinibacteraceae</taxon>
        <taxon>Formivibrio</taxon>
    </lineage>
</organism>
<feature type="domain" description="Multidrug resistance protein MdtA-like alpha-helical hairpin" evidence="3">
    <location>
        <begin position="105"/>
        <end position="174"/>
    </location>
</feature>
<accession>A0A1I4Y7U3</accession>
<dbReference type="Gene3D" id="1.10.287.470">
    <property type="entry name" value="Helix hairpin bin"/>
    <property type="match status" value="1"/>
</dbReference>
<dbReference type="InterPro" id="IPR058625">
    <property type="entry name" value="MdtA-like_BSH"/>
</dbReference>
<feature type="region of interest" description="Disordered" evidence="2">
    <location>
        <begin position="308"/>
        <end position="342"/>
    </location>
</feature>
<evidence type="ECO:0000259" key="5">
    <source>
        <dbReference type="Pfam" id="PF25954"/>
    </source>
</evidence>
<dbReference type="Pfam" id="PF25954">
    <property type="entry name" value="Beta-barrel_RND_2"/>
    <property type="match status" value="1"/>
</dbReference>
<evidence type="ECO:0000313" key="7">
    <source>
        <dbReference type="Proteomes" id="UP000242869"/>
    </source>
</evidence>
<dbReference type="OrthoDB" id="9784484at2"/>
<feature type="domain" description="Multidrug resistance protein MdtA-like barrel-sandwich hybrid" evidence="4">
    <location>
        <begin position="65"/>
        <end position="203"/>
    </location>
</feature>
<evidence type="ECO:0000313" key="6">
    <source>
        <dbReference type="EMBL" id="SFN34148.1"/>
    </source>
</evidence>
<dbReference type="RefSeq" id="WP_091192873.1">
    <property type="nucleotide sequence ID" value="NZ_FOVE01000007.1"/>
</dbReference>
<reference evidence="7" key="1">
    <citation type="submission" date="2016-10" db="EMBL/GenBank/DDBJ databases">
        <authorList>
            <person name="Varghese N."/>
            <person name="Submissions S."/>
        </authorList>
    </citation>
    <scope>NUCLEOTIDE SEQUENCE [LARGE SCALE GENOMIC DNA]</scope>
    <source>
        <strain evidence="7">DSM 6150</strain>
    </source>
</reference>
<comment type="similarity">
    <text evidence="1">Belongs to the membrane fusion protein (MFP) (TC 8.A.1) family.</text>
</comment>
<gene>
    <name evidence="6" type="ORF">SAMN05660284_01258</name>
</gene>
<dbReference type="Pfam" id="PF25876">
    <property type="entry name" value="HH_MFP_RND"/>
    <property type="match status" value="1"/>
</dbReference>
<dbReference type="PANTHER" id="PTHR30469:SF33">
    <property type="entry name" value="SLR1207 PROTEIN"/>
    <property type="match status" value="1"/>
</dbReference>
<evidence type="ECO:0000256" key="1">
    <source>
        <dbReference type="ARBA" id="ARBA00009477"/>
    </source>
</evidence>
<dbReference type="PANTHER" id="PTHR30469">
    <property type="entry name" value="MULTIDRUG RESISTANCE PROTEIN MDTA"/>
    <property type="match status" value="1"/>
</dbReference>
<dbReference type="SUPFAM" id="SSF111369">
    <property type="entry name" value="HlyD-like secretion proteins"/>
    <property type="match status" value="1"/>
</dbReference>
<keyword evidence="7" id="KW-1185">Reference proteome</keyword>
<dbReference type="InterPro" id="IPR058792">
    <property type="entry name" value="Beta-barrel_RND_2"/>
</dbReference>
<proteinExistence type="inferred from homology"/>
<dbReference type="InterPro" id="IPR058624">
    <property type="entry name" value="MdtA-like_HH"/>
</dbReference>
<evidence type="ECO:0000259" key="4">
    <source>
        <dbReference type="Pfam" id="PF25917"/>
    </source>
</evidence>
<dbReference type="Gene3D" id="2.40.50.100">
    <property type="match status" value="1"/>
</dbReference>
<name>A0A1I4Y7U3_9NEIS</name>
<dbReference type="STRING" id="83765.SAMN05660284_01258"/>
<dbReference type="NCBIfam" id="TIGR01730">
    <property type="entry name" value="RND_mfp"/>
    <property type="match status" value="1"/>
</dbReference>
<feature type="domain" description="CusB-like beta-barrel" evidence="5">
    <location>
        <begin position="219"/>
        <end position="290"/>
    </location>
</feature>
<sequence length="406" mass="43897">MIPKKLFFNRWTALLLTAGLLGGGYALYRQAKAPKPGERYLTAEVTQGPVAQTVSANGTLNPVKLVSVGTQVSGTVKTLYTDFNARVKENQILAQLDDSLLRAQLGQSEANLVSARASLALAQSNFARIDKLFKQEYVSRQEYDQSHQALQAAQAAVAQTTAAVQKDRTNLGYSTIRSPVSGIVISRDVDVGQTVAASLQTPTLFKIAQDLRKMQIDSSFAEADVGQIKAGQNVSFRVDAFPGREFKGEVKEVRLNPTTQQNVVTYNVVVSVDNPEEILLPGMTAYVNIHLAARDNTVLIPSTALRFRPTAGNKNSGAGKPASGRASEARQGGGQRGEGRGNTVYVLQDNQPKAVRIKLGIGDGKFSELVEGDLKPGDRLIVEDTWQESAKKPGAANQQRPPMRMF</sequence>
<dbReference type="Gene3D" id="2.40.30.170">
    <property type="match status" value="1"/>
</dbReference>
<dbReference type="InterPro" id="IPR006143">
    <property type="entry name" value="RND_pump_MFP"/>
</dbReference>
<dbReference type="Proteomes" id="UP000242869">
    <property type="component" value="Unassembled WGS sequence"/>
</dbReference>